<name>A0A0R3UD39_MESCO</name>
<dbReference type="PROSITE" id="PS00214">
    <property type="entry name" value="FABP"/>
    <property type="match status" value="1"/>
</dbReference>
<dbReference type="OrthoDB" id="412780at2759"/>
<comment type="similarity">
    <text evidence="1 3">Belongs to the calycin superfamily. Fatty-acid binding protein (FABP) family.</text>
</comment>
<dbReference type="Proteomes" id="UP000267029">
    <property type="component" value="Unassembled WGS sequence"/>
</dbReference>
<gene>
    <name evidence="5" type="ORF">MCOS_LOCUS4838</name>
</gene>
<reference evidence="5 6" key="1">
    <citation type="submission" date="2018-10" db="EMBL/GenBank/DDBJ databases">
        <authorList>
            <consortium name="Pathogen Informatics"/>
        </authorList>
    </citation>
    <scope>NUCLEOTIDE SEQUENCE [LARGE SCALE GENOMIC DNA]</scope>
</reference>
<keyword evidence="2" id="KW-0446">Lipid-binding</keyword>
<dbReference type="Gene3D" id="2.40.128.20">
    <property type="match status" value="1"/>
</dbReference>
<dbReference type="InterPro" id="IPR031259">
    <property type="entry name" value="ILBP"/>
</dbReference>
<dbReference type="AlphaFoldDB" id="A0A0R3UD39"/>
<organism evidence="5 6">
    <name type="scientific">Mesocestoides corti</name>
    <name type="common">Flatworm</name>
    <dbReference type="NCBI Taxonomy" id="53468"/>
    <lineage>
        <taxon>Eukaryota</taxon>
        <taxon>Metazoa</taxon>
        <taxon>Spiralia</taxon>
        <taxon>Lophotrochozoa</taxon>
        <taxon>Platyhelminthes</taxon>
        <taxon>Cestoda</taxon>
        <taxon>Eucestoda</taxon>
        <taxon>Cyclophyllidea</taxon>
        <taxon>Mesocestoididae</taxon>
        <taxon>Mesocestoides</taxon>
    </lineage>
</organism>
<proteinExistence type="inferred from homology"/>
<dbReference type="PRINTS" id="PR00178">
    <property type="entry name" value="FATTYACIDBP"/>
</dbReference>
<evidence type="ECO:0000256" key="2">
    <source>
        <dbReference type="ARBA" id="ARBA00023121"/>
    </source>
</evidence>
<sequence length="157" mass="17927">MEPFLGSWQLETSENFDNVLKELGVGFLTRQVYRISKPTFTVSRLEGCKYKMRSESTFKTTEFEFKLGEEFEEETPDGRTVKSTITIKGGTLKQVQVGEKTTYIDRVVEGNQLKTVSHLHPNFHHPPAFSCLQTPFFISVQVVQVGDVVSTRIYVKI</sequence>
<dbReference type="InterPro" id="IPR000463">
    <property type="entry name" value="Fatty_acid-bd"/>
</dbReference>
<dbReference type="InterPro" id="IPR012674">
    <property type="entry name" value="Calycin"/>
</dbReference>
<evidence type="ECO:0000313" key="5">
    <source>
        <dbReference type="EMBL" id="VDD78835.1"/>
    </source>
</evidence>
<dbReference type="SUPFAM" id="SSF50814">
    <property type="entry name" value="Lipocalins"/>
    <property type="match status" value="1"/>
</dbReference>
<accession>A0A0R3UD39</accession>
<dbReference type="EMBL" id="UXSR01002431">
    <property type="protein sequence ID" value="VDD78835.1"/>
    <property type="molecule type" value="Genomic_DNA"/>
</dbReference>
<keyword evidence="3" id="KW-0813">Transport</keyword>
<evidence type="ECO:0000313" key="6">
    <source>
        <dbReference type="Proteomes" id="UP000267029"/>
    </source>
</evidence>
<evidence type="ECO:0000256" key="3">
    <source>
        <dbReference type="RuleBase" id="RU003696"/>
    </source>
</evidence>
<feature type="domain" description="Cytosolic fatty-acid binding proteins" evidence="4">
    <location>
        <begin position="6"/>
        <end position="23"/>
    </location>
</feature>
<dbReference type="Pfam" id="PF00061">
    <property type="entry name" value="Lipocalin"/>
    <property type="match status" value="1"/>
</dbReference>
<keyword evidence="6" id="KW-1185">Reference proteome</keyword>
<dbReference type="STRING" id="53468.A0A0R3UD39"/>
<dbReference type="PANTHER" id="PTHR11955">
    <property type="entry name" value="FATTY ACID BINDING PROTEIN"/>
    <property type="match status" value="1"/>
</dbReference>
<evidence type="ECO:0000256" key="1">
    <source>
        <dbReference type="ARBA" id="ARBA00008390"/>
    </source>
</evidence>
<evidence type="ECO:0000259" key="4">
    <source>
        <dbReference type="PROSITE" id="PS00214"/>
    </source>
</evidence>
<dbReference type="InterPro" id="IPR000566">
    <property type="entry name" value="Lipocln_cytosolic_FA-bd_dom"/>
</dbReference>
<dbReference type="GO" id="GO:0008289">
    <property type="term" value="F:lipid binding"/>
    <property type="evidence" value="ECO:0007669"/>
    <property type="project" value="UniProtKB-KW"/>
</dbReference>
<protein>
    <recommendedName>
        <fullName evidence="4">Cytosolic fatty-acid binding proteins domain-containing protein</fullName>
    </recommendedName>
</protein>